<dbReference type="PANTHER" id="PTHR47481:SF9">
    <property type="entry name" value="RETROTRANSPOSON GAG DOMAIN-CONTAINING PROTEIN"/>
    <property type="match status" value="1"/>
</dbReference>
<evidence type="ECO:0000256" key="1">
    <source>
        <dbReference type="SAM" id="MobiDB-lite"/>
    </source>
</evidence>
<name>A0A6P5T0T3_PRUAV</name>
<evidence type="ECO:0000313" key="2">
    <source>
        <dbReference type="Proteomes" id="UP000515124"/>
    </source>
</evidence>
<dbReference type="PANTHER" id="PTHR47481">
    <property type="match status" value="1"/>
</dbReference>
<proteinExistence type="predicted"/>
<accession>A0A6P5T0T3</accession>
<dbReference type="AlphaFoldDB" id="A0A6P5T0T3"/>
<feature type="region of interest" description="Disordered" evidence="1">
    <location>
        <begin position="234"/>
        <end position="274"/>
    </location>
</feature>
<evidence type="ECO:0000313" key="3">
    <source>
        <dbReference type="RefSeq" id="XP_021819723.1"/>
    </source>
</evidence>
<dbReference type="KEGG" id="pavi:110761548"/>
<organism evidence="2 3">
    <name type="scientific">Prunus avium</name>
    <name type="common">Cherry</name>
    <name type="synonym">Cerasus avium</name>
    <dbReference type="NCBI Taxonomy" id="42229"/>
    <lineage>
        <taxon>Eukaryota</taxon>
        <taxon>Viridiplantae</taxon>
        <taxon>Streptophyta</taxon>
        <taxon>Embryophyta</taxon>
        <taxon>Tracheophyta</taxon>
        <taxon>Spermatophyta</taxon>
        <taxon>Magnoliopsida</taxon>
        <taxon>eudicotyledons</taxon>
        <taxon>Gunneridae</taxon>
        <taxon>Pentapetalae</taxon>
        <taxon>rosids</taxon>
        <taxon>fabids</taxon>
        <taxon>Rosales</taxon>
        <taxon>Rosaceae</taxon>
        <taxon>Amygdaloideae</taxon>
        <taxon>Amygdaleae</taxon>
        <taxon>Prunus</taxon>
    </lineage>
</organism>
<dbReference type="GeneID" id="110761548"/>
<dbReference type="RefSeq" id="XP_021819723.1">
    <property type="nucleotide sequence ID" value="XM_021964031.1"/>
</dbReference>
<keyword evidence="2" id="KW-1185">Reference proteome</keyword>
<dbReference type="Pfam" id="PF14223">
    <property type="entry name" value="Retrotran_gag_2"/>
    <property type="match status" value="1"/>
</dbReference>
<sequence>MGDESSIHSAPSNSTTTTPTLTTINAIAQLPLKLTSNFLSWRAQFNALLLGYDLISYVDGSTPYPAESSTVTRTFWIHQDQLLLHVILASVSDQVISLIAYAKTSKQAWDKLTTLYANKAHARVLALKERLTLMHRDTKSVVEFLQAVKAIIDELSLIDVPLFDDDVVLHVLNGVGPDFKEIVAVIRARDTSISFKNLYDKLIEHEALLQRDDFVHSSSIVTANVAQNSRSFNCGSRPWNSSNDHSSSSNHTSHHGNPPPSHSRGYSGSFTGSNNSNTNRCSSTGYRGFC</sequence>
<feature type="compositionally biased region" description="Low complexity" evidence="1">
    <location>
        <begin position="236"/>
        <end position="251"/>
    </location>
</feature>
<protein>
    <submittedName>
        <fullName evidence="3">Uncharacterized protein LOC110761548</fullName>
    </submittedName>
</protein>
<gene>
    <name evidence="3" type="primary">LOC110761548</name>
</gene>
<reference evidence="3" key="1">
    <citation type="submission" date="2025-08" db="UniProtKB">
        <authorList>
            <consortium name="RefSeq"/>
        </authorList>
    </citation>
    <scope>IDENTIFICATION</scope>
</reference>
<dbReference type="Proteomes" id="UP000515124">
    <property type="component" value="Unplaced"/>
</dbReference>